<dbReference type="InterPro" id="IPR036249">
    <property type="entry name" value="Thioredoxin-like_sf"/>
</dbReference>
<dbReference type="GO" id="GO:0016740">
    <property type="term" value="F:transferase activity"/>
    <property type="evidence" value="ECO:0007669"/>
    <property type="project" value="UniProtKB-KW"/>
</dbReference>
<dbReference type="InterPro" id="IPR036282">
    <property type="entry name" value="Glutathione-S-Trfase_C_sf"/>
</dbReference>
<evidence type="ECO:0000313" key="2">
    <source>
        <dbReference type="EMBL" id="MRV70642.1"/>
    </source>
</evidence>
<gene>
    <name evidence="2" type="ORF">GJ700_02780</name>
</gene>
<evidence type="ECO:0000259" key="1">
    <source>
        <dbReference type="PROSITE" id="PS50404"/>
    </source>
</evidence>
<evidence type="ECO:0000313" key="3">
    <source>
        <dbReference type="Proteomes" id="UP000446768"/>
    </source>
</evidence>
<dbReference type="PROSITE" id="PS50404">
    <property type="entry name" value="GST_NTER"/>
    <property type="match status" value="1"/>
</dbReference>
<name>A0A7X2IJD2_9BURK</name>
<feature type="domain" description="GST N-terminal" evidence="1">
    <location>
        <begin position="1"/>
        <end position="80"/>
    </location>
</feature>
<dbReference type="Pfam" id="PF13410">
    <property type="entry name" value="GST_C_2"/>
    <property type="match status" value="1"/>
</dbReference>
<organism evidence="2 3">
    <name type="scientific">Pseudoduganella rivuli</name>
    <dbReference type="NCBI Taxonomy" id="2666085"/>
    <lineage>
        <taxon>Bacteria</taxon>
        <taxon>Pseudomonadati</taxon>
        <taxon>Pseudomonadota</taxon>
        <taxon>Betaproteobacteria</taxon>
        <taxon>Burkholderiales</taxon>
        <taxon>Oxalobacteraceae</taxon>
        <taxon>Telluria group</taxon>
        <taxon>Pseudoduganella</taxon>
    </lineage>
</organism>
<dbReference type="EMBL" id="WKJJ01000002">
    <property type="protein sequence ID" value="MRV70642.1"/>
    <property type="molecule type" value="Genomic_DNA"/>
</dbReference>
<dbReference type="Gene3D" id="1.20.1050.10">
    <property type="match status" value="1"/>
</dbReference>
<dbReference type="SUPFAM" id="SSF52833">
    <property type="entry name" value="Thioredoxin-like"/>
    <property type="match status" value="1"/>
</dbReference>
<dbReference type="PANTHER" id="PTHR44051:SF8">
    <property type="entry name" value="GLUTATHIONE S-TRANSFERASE GSTA"/>
    <property type="match status" value="1"/>
</dbReference>
<dbReference type="SUPFAM" id="SSF47616">
    <property type="entry name" value="GST C-terminal domain-like"/>
    <property type="match status" value="1"/>
</dbReference>
<keyword evidence="3" id="KW-1185">Reference proteome</keyword>
<sequence>MHLYLNKTSPYARLALVAAHETGLAGALQLVWTDPWTDAPELLAVNPLGKVPALATDDGACLIESDAIVQYLLALSGDVQLLPAAPAQRLATLGRLGLARAVIDCAFGAVIRTRFGDAPDSILTRRWLAALPRAVAAIERDLARQAAPDRPVDLGDLALGVAFAYCDLRQPQLAWRADAPRLAALVERVCQRPSMVATAA</sequence>
<dbReference type="Gene3D" id="3.40.30.10">
    <property type="entry name" value="Glutaredoxin"/>
    <property type="match status" value="1"/>
</dbReference>
<reference evidence="2 3" key="1">
    <citation type="submission" date="2019-11" db="EMBL/GenBank/DDBJ databases">
        <title>Novel species isolated from a subtropical stream in China.</title>
        <authorList>
            <person name="Lu H."/>
        </authorList>
    </citation>
    <scope>NUCLEOTIDE SEQUENCE [LARGE SCALE GENOMIC DNA]</scope>
    <source>
        <strain evidence="2 3">FT92W</strain>
    </source>
</reference>
<dbReference type="Proteomes" id="UP000446768">
    <property type="component" value="Unassembled WGS sequence"/>
</dbReference>
<dbReference type="InterPro" id="IPR004045">
    <property type="entry name" value="Glutathione_S-Trfase_N"/>
</dbReference>
<dbReference type="Pfam" id="PF13409">
    <property type="entry name" value="GST_N_2"/>
    <property type="match status" value="1"/>
</dbReference>
<dbReference type="RefSeq" id="WP_154371143.1">
    <property type="nucleotide sequence ID" value="NZ_WKJJ01000002.1"/>
</dbReference>
<proteinExistence type="predicted"/>
<dbReference type="PANTHER" id="PTHR44051">
    <property type="entry name" value="GLUTATHIONE S-TRANSFERASE-RELATED"/>
    <property type="match status" value="1"/>
</dbReference>
<comment type="caution">
    <text evidence="2">The sequence shown here is derived from an EMBL/GenBank/DDBJ whole genome shotgun (WGS) entry which is preliminary data.</text>
</comment>
<keyword evidence="2" id="KW-0808">Transferase</keyword>
<accession>A0A7X2IJD2</accession>
<protein>
    <submittedName>
        <fullName evidence="2">Glutathione S-transferase</fullName>
    </submittedName>
</protein>
<dbReference type="AlphaFoldDB" id="A0A7X2IJD2"/>